<feature type="region of interest" description="Disordered" evidence="1">
    <location>
        <begin position="40"/>
        <end position="67"/>
    </location>
</feature>
<reference evidence="2 3" key="1">
    <citation type="submission" date="2024-05" db="EMBL/GenBank/DDBJ databases">
        <title>Genome sequencing and assembly of Indian major carp, Cirrhinus mrigala (Hamilton, 1822).</title>
        <authorList>
            <person name="Mohindra V."/>
            <person name="Chowdhury L.M."/>
            <person name="Lal K."/>
            <person name="Jena J.K."/>
        </authorList>
    </citation>
    <scope>NUCLEOTIDE SEQUENCE [LARGE SCALE GENOMIC DNA]</scope>
    <source>
        <strain evidence="2">CM1030</strain>
        <tissue evidence="2">Blood</tissue>
    </source>
</reference>
<organism evidence="2 3">
    <name type="scientific">Cirrhinus mrigala</name>
    <name type="common">Mrigala</name>
    <dbReference type="NCBI Taxonomy" id="683832"/>
    <lineage>
        <taxon>Eukaryota</taxon>
        <taxon>Metazoa</taxon>
        <taxon>Chordata</taxon>
        <taxon>Craniata</taxon>
        <taxon>Vertebrata</taxon>
        <taxon>Euteleostomi</taxon>
        <taxon>Actinopterygii</taxon>
        <taxon>Neopterygii</taxon>
        <taxon>Teleostei</taxon>
        <taxon>Ostariophysi</taxon>
        <taxon>Cypriniformes</taxon>
        <taxon>Cyprinidae</taxon>
        <taxon>Labeoninae</taxon>
        <taxon>Labeonini</taxon>
        <taxon>Cirrhinus</taxon>
    </lineage>
</organism>
<evidence type="ECO:0000313" key="3">
    <source>
        <dbReference type="Proteomes" id="UP001529510"/>
    </source>
</evidence>
<sequence length="67" mass="7674">MRKRWASEAWLYKLRKSRESKPATHQNETVVWKLLRGSVEEPPEAPGKTRSTECKRVKAEPAVLPSG</sequence>
<dbReference type="AlphaFoldDB" id="A0ABD0NBW5"/>
<keyword evidence="3" id="KW-1185">Reference proteome</keyword>
<evidence type="ECO:0000313" key="2">
    <source>
        <dbReference type="EMBL" id="KAL0159099.1"/>
    </source>
</evidence>
<accession>A0ABD0NBW5</accession>
<evidence type="ECO:0000256" key="1">
    <source>
        <dbReference type="SAM" id="MobiDB-lite"/>
    </source>
</evidence>
<comment type="caution">
    <text evidence="2">The sequence shown here is derived from an EMBL/GenBank/DDBJ whole genome shotgun (WGS) entry which is preliminary data.</text>
</comment>
<feature type="compositionally biased region" description="Basic and acidic residues" evidence="1">
    <location>
        <begin position="50"/>
        <end position="59"/>
    </location>
</feature>
<dbReference type="Proteomes" id="UP001529510">
    <property type="component" value="Unassembled WGS sequence"/>
</dbReference>
<protein>
    <submittedName>
        <fullName evidence="2">Uncharacterized protein</fullName>
    </submittedName>
</protein>
<name>A0ABD0NBW5_CIRMR</name>
<dbReference type="EMBL" id="JAMKFB020000023">
    <property type="protein sequence ID" value="KAL0159099.1"/>
    <property type="molecule type" value="Genomic_DNA"/>
</dbReference>
<feature type="non-terminal residue" evidence="2">
    <location>
        <position position="67"/>
    </location>
</feature>
<proteinExistence type="predicted"/>
<gene>
    <name evidence="2" type="ORF">M9458_047175</name>
</gene>